<name>A0A371HWH0_MUCPR</name>
<evidence type="ECO:0000313" key="1">
    <source>
        <dbReference type="EMBL" id="RDY07140.1"/>
    </source>
</evidence>
<sequence>MDKVTKSAHLLPVEVLGKDLRFTSRFWKAFHQALGTNLVLVLHIILRPNKENFLDLKGYA</sequence>
<comment type="caution">
    <text evidence="1">The sequence shown here is derived from an EMBL/GenBank/DDBJ whole genome shotgun (WGS) entry which is preliminary data.</text>
</comment>
<dbReference type="AlphaFoldDB" id="A0A371HWH0"/>
<dbReference type="Proteomes" id="UP000257109">
    <property type="component" value="Unassembled WGS sequence"/>
</dbReference>
<protein>
    <submittedName>
        <fullName evidence="1">Uncharacterized protein</fullName>
    </submittedName>
</protein>
<gene>
    <name evidence="1" type="ORF">CR513_08791</name>
</gene>
<accession>A0A371HWH0</accession>
<feature type="non-terminal residue" evidence="1">
    <location>
        <position position="1"/>
    </location>
</feature>
<proteinExistence type="predicted"/>
<organism evidence="1 2">
    <name type="scientific">Mucuna pruriens</name>
    <name type="common">Velvet bean</name>
    <name type="synonym">Dolichos pruriens</name>
    <dbReference type="NCBI Taxonomy" id="157652"/>
    <lineage>
        <taxon>Eukaryota</taxon>
        <taxon>Viridiplantae</taxon>
        <taxon>Streptophyta</taxon>
        <taxon>Embryophyta</taxon>
        <taxon>Tracheophyta</taxon>
        <taxon>Spermatophyta</taxon>
        <taxon>Magnoliopsida</taxon>
        <taxon>eudicotyledons</taxon>
        <taxon>Gunneridae</taxon>
        <taxon>Pentapetalae</taxon>
        <taxon>rosids</taxon>
        <taxon>fabids</taxon>
        <taxon>Fabales</taxon>
        <taxon>Fabaceae</taxon>
        <taxon>Papilionoideae</taxon>
        <taxon>50 kb inversion clade</taxon>
        <taxon>NPAAA clade</taxon>
        <taxon>indigoferoid/millettioid clade</taxon>
        <taxon>Phaseoleae</taxon>
        <taxon>Mucuna</taxon>
    </lineage>
</organism>
<evidence type="ECO:0000313" key="2">
    <source>
        <dbReference type="Proteomes" id="UP000257109"/>
    </source>
</evidence>
<dbReference type="EMBL" id="QJKJ01001541">
    <property type="protein sequence ID" value="RDY07140.1"/>
    <property type="molecule type" value="Genomic_DNA"/>
</dbReference>
<keyword evidence="2" id="KW-1185">Reference proteome</keyword>
<reference evidence="1" key="1">
    <citation type="submission" date="2018-05" db="EMBL/GenBank/DDBJ databases">
        <title>Draft genome of Mucuna pruriens seed.</title>
        <authorList>
            <person name="Nnadi N.E."/>
            <person name="Vos R."/>
            <person name="Hasami M.H."/>
            <person name="Devisetty U.K."/>
            <person name="Aguiy J.C."/>
        </authorList>
    </citation>
    <scope>NUCLEOTIDE SEQUENCE [LARGE SCALE GENOMIC DNA]</scope>
    <source>
        <strain evidence="1">JCA_2017</strain>
    </source>
</reference>